<gene>
    <name evidence="3" type="ORF">QN277_009219</name>
</gene>
<keyword evidence="4" id="KW-1185">Reference proteome</keyword>
<feature type="transmembrane region" description="Helical" evidence="2">
    <location>
        <begin position="333"/>
        <end position="350"/>
    </location>
</feature>
<comment type="caution">
    <text evidence="3">The sequence shown here is derived from an EMBL/GenBank/DDBJ whole genome shotgun (WGS) entry which is preliminary data.</text>
</comment>
<sequence length="353" mass="38770">MMFSGRSMGGGGGGSGSGMLRTFSRTVARVGNGVQDPYSSSSTTVASPTSNRTHRRPNSSTCLSISSPINSHSINPITDLPFHYSYPEADDWIAVEGLVDEGFNEFSGSYVSGNVPSPGSGCCVSGNVSPPDFNDFSVSYLSGKVPSDQEVDTIVTSLRDVFGSNSHHQPNYDSSGSDMDWREPSMYPYDTRMQQYGRYAAVYHAFNLLENDQSVQKMVKSFSCDKSIWDAVLENEVLRELKEQSLTSDNDKVSKSPDDDKALKDSDSDGIPSGRGSRATTNVVIWMFNSSKVKFMELVEKITKIMTALFRAKFHNKGEKAEFSDAFAEKVRTSFMLTIIVFLVVVVSRARKV</sequence>
<organism evidence="3 4">
    <name type="scientific">Acacia crassicarpa</name>
    <name type="common">northern wattle</name>
    <dbReference type="NCBI Taxonomy" id="499986"/>
    <lineage>
        <taxon>Eukaryota</taxon>
        <taxon>Viridiplantae</taxon>
        <taxon>Streptophyta</taxon>
        <taxon>Embryophyta</taxon>
        <taxon>Tracheophyta</taxon>
        <taxon>Spermatophyta</taxon>
        <taxon>Magnoliopsida</taxon>
        <taxon>eudicotyledons</taxon>
        <taxon>Gunneridae</taxon>
        <taxon>Pentapetalae</taxon>
        <taxon>rosids</taxon>
        <taxon>fabids</taxon>
        <taxon>Fabales</taxon>
        <taxon>Fabaceae</taxon>
        <taxon>Caesalpinioideae</taxon>
        <taxon>mimosoid clade</taxon>
        <taxon>Acacieae</taxon>
        <taxon>Acacia</taxon>
    </lineage>
</organism>
<dbReference type="AlphaFoldDB" id="A0AAE1JNG5"/>
<dbReference type="PANTHER" id="PTHR33625:SF3">
    <property type="entry name" value="OS04G0550700 PROTEIN"/>
    <property type="match status" value="1"/>
</dbReference>
<feature type="region of interest" description="Disordered" evidence="1">
    <location>
        <begin position="245"/>
        <end position="276"/>
    </location>
</feature>
<evidence type="ECO:0000256" key="2">
    <source>
        <dbReference type="SAM" id="Phobius"/>
    </source>
</evidence>
<dbReference type="Proteomes" id="UP001293593">
    <property type="component" value="Unassembled WGS sequence"/>
</dbReference>
<feature type="compositionally biased region" description="Low complexity" evidence="1">
    <location>
        <begin position="39"/>
        <end position="50"/>
    </location>
</feature>
<keyword evidence="2" id="KW-0472">Membrane</keyword>
<feature type="region of interest" description="Disordered" evidence="1">
    <location>
        <begin position="1"/>
        <end position="20"/>
    </location>
</feature>
<keyword evidence="2" id="KW-1133">Transmembrane helix</keyword>
<evidence type="ECO:0000256" key="1">
    <source>
        <dbReference type="SAM" id="MobiDB-lite"/>
    </source>
</evidence>
<protein>
    <submittedName>
        <fullName evidence="3">Uncharacterized protein</fullName>
    </submittedName>
</protein>
<dbReference type="PANTHER" id="PTHR33625">
    <property type="entry name" value="OS08G0179900 PROTEIN"/>
    <property type="match status" value="1"/>
</dbReference>
<feature type="compositionally biased region" description="Basic and acidic residues" evidence="1">
    <location>
        <begin position="245"/>
        <end position="267"/>
    </location>
</feature>
<proteinExistence type="predicted"/>
<name>A0AAE1JNG5_9FABA</name>
<reference evidence="3" key="1">
    <citation type="submission" date="2023-10" db="EMBL/GenBank/DDBJ databases">
        <title>Chromosome-level genome of the transformable northern wattle, Acacia crassicarpa.</title>
        <authorList>
            <person name="Massaro I."/>
            <person name="Sinha N.R."/>
            <person name="Poethig S."/>
            <person name="Leichty A.R."/>
        </authorList>
    </citation>
    <scope>NUCLEOTIDE SEQUENCE</scope>
    <source>
        <strain evidence="3">Acra3RX</strain>
        <tissue evidence="3">Leaf</tissue>
    </source>
</reference>
<dbReference type="EMBL" id="JAWXYG010000013">
    <property type="protein sequence ID" value="KAK4256339.1"/>
    <property type="molecule type" value="Genomic_DNA"/>
</dbReference>
<feature type="region of interest" description="Disordered" evidence="1">
    <location>
        <begin position="32"/>
        <end position="61"/>
    </location>
</feature>
<accession>A0AAE1JNG5</accession>
<feature type="compositionally biased region" description="Gly residues" evidence="1">
    <location>
        <begin position="7"/>
        <end position="17"/>
    </location>
</feature>
<evidence type="ECO:0000313" key="4">
    <source>
        <dbReference type="Proteomes" id="UP001293593"/>
    </source>
</evidence>
<keyword evidence="2" id="KW-0812">Transmembrane</keyword>
<evidence type="ECO:0000313" key="3">
    <source>
        <dbReference type="EMBL" id="KAK4256339.1"/>
    </source>
</evidence>